<accession>A0A843YUN5</accession>
<evidence type="ECO:0000313" key="4">
    <source>
        <dbReference type="Proteomes" id="UP000451565"/>
    </source>
</evidence>
<feature type="transmembrane region" description="Helical" evidence="2">
    <location>
        <begin position="101"/>
        <end position="122"/>
    </location>
</feature>
<dbReference type="OrthoDB" id="8777616at2"/>
<proteinExistence type="predicted"/>
<feature type="compositionally biased region" description="Basic and acidic residues" evidence="1">
    <location>
        <begin position="1"/>
        <end position="19"/>
    </location>
</feature>
<name>A0A843YUN5_9BURK</name>
<dbReference type="EMBL" id="WINI01000004">
    <property type="protein sequence ID" value="MQR00952.1"/>
    <property type="molecule type" value="Genomic_DNA"/>
</dbReference>
<dbReference type="Pfam" id="PF07332">
    <property type="entry name" value="Phage_holin_3_6"/>
    <property type="match status" value="1"/>
</dbReference>
<comment type="caution">
    <text evidence="3">The sequence shown here is derived from an EMBL/GenBank/DDBJ whole genome shotgun (WGS) entry which is preliminary data.</text>
</comment>
<keyword evidence="2" id="KW-0812">Transmembrane</keyword>
<feature type="transmembrane region" description="Helical" evidence="2">
    <location>
        <begin position="29"/>
        <end position="49"/>
    </location>
</feature>
<dbReference type="AlphaFoldDB" id="A0A843YUN5"/>
<sequence>MDHSSSDSSARHESRDTHSKARKTHDKHAHIGLVSGLIGTAKNLFALLISRAELAALEFSEIGSHIVKLLLVFSLGILALLFALAFWSGLVIVLAWDSLGWKIILILAAFFTFVAIAMGLYVRSILRQGRIGLPATMNELRKDRDALL</sequence>
<evidence type="ECO:0000256" key="1">
    <source>
        <dbReference type="SAM" id="MobiDB-lite"/>
    </source>
</evidence>
<protein>
    <submittedName>
        <fullName evidence="3">Phage holin family protein</fullName>
    </submittedName>
</protein>
<keyword evidence="2" id="KW-1133">Transmembrane helix</keyword>
<dbReference type="InterPro" id="IPR009937">
    <property type="entry name" value="Phage_holin_3_6"/>
</dbReference>
<feature type="region of interest" description="Disordered" evidence="1">
    <location>
        <begin position="1"/>
        <end position="27"/>
    </location>
</feature>
<dbReference type="Proteomes" id="UP000451565">
    <property type="component" value="Unassembled WGS sequence"/>
</dbReference>
<gene>
    <name evidence="3" type="ORF">GEV47_09680</name>
</gene>
<evidence type="ECO:0000313" key="3">
    <source>
        <dbReference type="EMBL" id="MQR00952.1"/>
    </source>
</evidence>
<evidence type="ECO:0000256" key="2">
    <source>
        <dbReference type="SAM" id="Phobius"/>
    </source>
</evidence>
<keyword evidence="4" id="KW-1185">Reference proteome</keyword>
<dbReference type="RefSeq" id="WP_153234557.1">
    <property type="nucleotide sequence ID" value="NZ_WINI01000004.1"/>
</dbReference>
<organism evidence="3 4">
    <name type="scientific">Glaciimonas soli</name>
    <dbReference type="NCBI Taxonomy" id="2590999"/>
    <lineage>
        <taxon>Bacteria</taxon>
        <taxon>Pseudomonadati</taxon>
        <taxon>Pseudomonadota</taxon>
        <taxon>Betaproteobacteria</taxon>
        <taxon>Burkholderiales</taxon>
        <taxon>Oxalobacteraceae</taxon>
        <taxon>Glaciimonas</taxon>
    </lineage>
</organism>
<keyword evidence="2" id="KW-0472">Membrane</keyword>
<feature type="transmembrane region" description="Helical" evidence="2">
    <location>
        <begin position="69"/>
        <end position="95"/>
    </location>
</feature>
<reference evidence="3 4" key="1">
    <citation type="submission" date="2019-10" db="EMBL/GenBank/DDBJ databases">
        <title>Glaciimonas soli sp. nov., a psychrophilic bacterium isolated from the forest soil of a high elevation mountain in Taiwan.</title>
        <authorList>
            <person name="Wang L.-T."/>
            <person name="Shieh W.Y."/>
        </authorList>
    </citation>
    <scope>NUCLEOTIDE SEQUENCE [LARGE SCALE GENOMIC DNA]</scope>
    <source>
        <strain evidence="3 4">GS1</strain>
    </source>
</reference>